<sequence>MNSRFNTNQSSQSPGYKQREFDSYKMNGIAILQKYIEVECRSHGMNPQVNANQQTATEGHDDIPLPERKRLQHNRIDKMDLQEHSLQSRRNLYSIGRYYYIKPKNKEYLEERGVYFAPTFQNELVDQNESFASNSSLKNLIKRKHHF</sequence>
<dbReference type="EMBL" id="BMAO01030319">
    <property type="protein sequence ID" value="GFQ67248.1"/>
    <property type="molecule type" value="Genomic_DNA"/>
</dbReference>
<gene>
    <name evidence="1" type="ORF">TNCT_438701</name>
</gene>
<evidence type="ECO:0000313" key="2">
    <source>
        <dbReference type="Proteomes" id="UP000887116"/>
    </source>
</evidence>
<dbReference type="AlphaFoldDB" id="A0A8X6KBW7"/>
<dbReference type="Proteomes" id="UP000887116">
    <property type="component" value="Unassembled WGS sequence"/>
</dbReference>
<keyword evidence="2" id="KW-1185">Reference proteome</keyword>
<organism evidence="1 2">
    <name type="scientific">Trichonephila clavata</name>
    <name type="common">Joro spider</name>
    <name type="synonym">Nephila clavata</name>
    <dbReference type="NCBI Taxonomy" id="2740835"/>
    <lineage>
        <taxon>Eukaryota</taxon>
        <taxon>Metazoa</taxon>
        <taxon>Ecdysozoa</taxon>
        <taxon>Arthropoda</taxon>
        <taxon>Chelicerata</taxon>
        <taxon>Arachnida</taxon>
        <taxon>Araneae</taxon>
        <taxon>Araneomorphae</taxon>
        <taxon>Entelegynae</taxon>
        <taxon>Araneoidea</taxon>
        <taxon>Nephilidae</taxon>
        <taxon>Trichonephila</taxon>
    </lineage>
</organism>
<evidence type="ECO:0000313" key="1">
    <source>
        <dbReference type="EMBL" id="GFQ67248.1"/>
    </source>
</evidence>
<name>A0A8X6KBW7_TRICU</name>
<accession>A0A8X6KBW7</accession>
<protein>
    <submittedName>
        <fullName evidence="1">Uncharacterized protein</fullName>
    </submittedName>
</protein>
<comment type="caution">
    <text evidence="1">The sequence shown here is derived from an EMBL/GenBank/DDBJ whole genome shotgun (WGS) entry which is preliminary data.</text>
</comment>
<reference evidence="1" key="1">
    <citation type="submission" date="2020-07" db="EMBL/GenBank/DDBJ databases">
        <title>Multicomponent nature underlies the extraordinary mechanical properties of spider dragline silk.</title>
        <authorList>
            <person name="Kono N."/>
            <person name="Nakamura H."/>
            <person name="Mori M."/>
            <person name="Yoshida Y."/>
            <person name="Ohtoshi R."/>
            <person name="Malay A.D."/>
            <person name="Moran D.A.P."/>
            <person name="Tomita M."/>
            <person name="Numata K."/>
            <person name="Arakawa K."/>
        </authorList>
    </citation>
    <scope>NUCLEOTIDE SEQUENCE</scope>
</reference>
<proteinExistence type="predicted"/>